<reference evidence="2" key="1">
    <citation type="submission" date="2016-10" db="EMBL/GenBank/DDBJ databases">
        <authorList>
            <person name="Varghese N."/>
            <person name="Submissions S."/>
        </authorList>
    </citation>
    <scope>NUCLEOTIDE SEQUENCE [LARGE SCALE GENOMIC DNA]</scope>
    <source>
        <strain evidence="2">DSM 3384</strain>
    </source>
</reference>
<name>A0A1H2JVP3_9BACT</name>
<sequence length="95" mass="10777">MIVGTGKIKFRLFHINSLKEKRKIVKSIVHRIKNKFNISIAETDLNDSHDWAQIGFAIIGNDSRLINSKLDKVINMADDLGLAMIADTHIEIIHL</sequence>
<accession>A0A1H2JVP3</accession>
<evidence type="ECO:0008006" key="3">
    <source>
        <dbReference type="Google" id="ProtNLM"/>
    </source>
</evidence>
<dbReference type="PANTHER" id="PTHR36441">
    <property type="entry name" value="HYPOTHETICAL CYTOSOLIC PROTEIN"/>
    <property type="match status" value="1"/>
</dbReference>
<dbReference type="Proteomes" id="UP000199608">
    <property type="component" value="Unassembled WGS sequence"/>
</dbReference>
<gene>
    <name evidence="1" type="ORF">SAMN04487931_11636</name>
</gene>
<evidence type="ECO:0000313" key="1">
    <source>
        <dbReference type="EMBL" id="SDU60460.1"/>
    </source>
</evidence>
<dbReference type="RefSeq" id="WP_092237891.1">
    <property type="nucleotide sequence ID" value="NZ_FNLL01000016.1"/>
</dbReference>
<dbReference type="PANTHER" id="PTHR36441:SF1">
    <property type="entry name" value="DUF503 DOMAIN-CONTAINING PROTEIN"/>
    <property type="match status" value="1"/>
</dbReference>
<dbReference type="Gene3D" id="3.30.70.1120">
    <property type="entry name" value="TT1725-like"/>
    <property type="match status" value="1"/>
</dbReference>
<dbReference type="InterPro" id="IPR036746">
    <property type="entry name" value="TT1725-like_sf"/>
</dbReference>
<organism evidence="1 2">
    <name type="scientific">Desulfobacula phenolica</name>
    <dbReference type="NCBI Taxonomy" id="90732"/>
    <lineage>
        <taxon>Bacteria</taxon>
        <taxon>Pseudomonadati</taxon>
        <taxon>Thermodesulfobacteriota</taxon>
        <taxon>Desulfobacteria</taxon>
        <taxon>Desulfobacterales</taxon>
        <taxon>Desulfobacteraceae</taxon>
        <taxon>Desulfobacula</taxon>
    </lineage>
</organism>
<dbReference type="AlphaFoldDB" id="A0A1H2JVP3"/>
<proteinExistence type="predicted"/>
<dbReference type="InterPro" id="IPR007546">
    <property type="entry name" value="DUF503"/>
</dbReference>
<evidence type="ECO:0000313" key="2">
    <source>
        <dbReference type="Proteomes" id="UP000199608"/>
    </source>
</evidence>
<keyword evidence="2" id="KW-1185">Reference proteome</keyword>
<dbReference type="SUPFAM" id="SSF103007">
    <property type="entry name" value="Hypothetical protein TT1725"/>
    <property type="match status" value="1"/>
</dbReference>
<protein>
    <recommendedName>
        <fullName evidence="3">DUF503 domain-containing protein</fullName>
    </recommendedName>
</protein>
<dbReference type="EMBL" id="FNLL01000016">
    <property type="protein sequence ID" value="SDU60460.1"/>
    <property type="molecule type" value="Genomic_DNA"/>
</dbReference>
<dbReference type="Pfam" id="PF04456">
    <property type="entry name" value="DUF503"/>
    <property type="match status" value="1"/>
</dbReference>